<keyword evidence="3" id="KW-1185">Reference proteome</keyword>
<dbReference type="InterPro" id="IPR057326">
    <property type="entry name" value="KR_dom"/>
</dbReference>
<feature type="domain" description="Ketoreductase" evidence="1">
    <location>
        <begin position="154"/>
        <end position="334"/>
    </location>
</feature>
<dbReference type="PANTHER" id="PTHR43775:SF50">
    <property type="entry name" value="HIGHLY REDUCING POLYKETIDE SYNTHASE SRDA"/>
    <property type="match status" value="1"/>
</dbReference>
<reference evidence="2" key="1">
    <citation type="submission" date="2021-03" db="EMBL/GenBank/DDBJ databases">
        <authorList>
            <person name="Tagirdzhanova G."/>
        </authorList>
    </citation>
    <scope>NUCLEOTIDE SEQUENCE</scope>
</reference>
<dbReference type="AlphaFoldDB" id="A0A8H3FV43"/>
<comment type="caution">
    <text evidence="2">The sequence shown here is derived from an EMBL/GenBank/DDBJ whole genome shotgun (WGS) entry which is preliminary data.</text>
</comment>
<dbReference type="GO" id="GO:0044550">
    <property type="term" value="P:secondary metabolite biosynthetic process"/>
    <property type="evidence" value="ECO:0007669"/>
    <property type="project" value="TreeGrafter"/>
</dbReference>
<name>A0A8H3FV43_9LECA</name>
<dbReference type="SUPFAM" id="SSF69118">
    <property type="entry name" value="AhpD-like"/>
    <property type="match status" value="1"/>
</dbReference>
<dbReference type="GO" id="GO:0006633">
    <property type="term" value="P:fatty acid biosynthetic process"/>
    <property type="evidence" value="ECO:0007669"/>
    <property type="project" value="TreeGrafter"/>
</dbReference>
<dbReference type="PANTHER" id="PTHR43775">
    <property type="entry name" value="FATTY ACID SYNTHASE"/>
    <property type="match status" value="1"/>
</dbReference>
<dbReference type="InterPro" id="IPR013968">
    <property type="entry name" value="PKS_KR"/>
</dbReference>
<accession>A0A8H3FV43</accession>
<proteinExistence type="predicted"/>
<evidence type="ECO:0000313" key="2">
    <source>
        <dbReference type="EMBL" id="CAF9932801.1"/>
    </source>
</evidence>
<dbReference type="SUPFAM" id="SSF51735">
    <property type="entry name" value="NAD(P)-binding Rossmann-fold domains"/>
    <property type="match status" value="1"/>
</dbReference>
<dbReference type="OrthoDB" id="5537330at2759"/>
<dbReference type="EMBL" id="CAJPDT010000067">
    <property type="protein sequence ID" value="CAF9932801.1"/>
    <property type="molecule type" value="Genomic_DNA"/>
</dbReference>
<protein>
    <recommendedName>
        <fullName evidence="1">Ketoreductase domain-containing protein</fullName>
    </recommendedName>
</protein>
<sequence>MIAGIVRALKTEKSSLRVSTLDLDLDTGRSLLENCDTTFTILERLSQDYAEGYTLEYRQKDHIIYRSSLQPDDELNTDWKTRVWEPTLTNFLPLGHFRDVTLHINTDRAGVPGATFFDLDRDFDRDILDECVEIELGAADFRESPSPIRFDPDATYLLVGGLGGLGRIYTRWMAERGATSFVYLSRSGKDEKETCDFLVKLEDLGVDVQVVKGDVCSVDDVERAVASATKPIKGAVQAALTLEDKSFERMTLEELEATVRPRVRGTMNLHAALQHSPLDFFMMWSSWTAIFGTATQANYLASSAFMDAFARHRRRSGLRATSLSLSRIGNVGAVGRNNIDANILARSGFYGNNEDEFLEYCESTTDPAIGKSESHIHLDAATREKGSAFLTMLYGPKRAANLFTTWGADFEWLTKDVVYGMFYADESVLDFLESELITYMAIACQGLPTTVQNHLGGLLRMGLSVEEVEQVTECGALVAKWAGYDMKSWPDVRAVAASLK</sequence>
<dbReference type="Gene3D" id="1.20.1290.10">
    <property type="entry name" value="AhpD-like"/>
    <property type="match status" value="1"/>
</dbReference>
<dbReference type="Gene3D" id="3.40.50.720">
    <property type="entry name" value="NAD(P)-binding Rossmann-like Domain"/>
    <property type="match status" value="1"/>
</dbReference>
<dbReference type="SMART" id="SM00822">
    <property type="entry name" value="PKS_KR"/>
    <property type="match status" value="1"/>
</dbReference>
<evidence type="ECO:0000313" key="3">
    <source>
        <dbReference type="Proteomes" id="UP000664534"/>
    </source>
</evidence>
<organism evidence="2 3">
    <name type="scientific">Imshaugia aleurites</name>
    <dbReference type="NCBI Taxonomy" id="172621"/>
    <lineage>
        <taxon>Eukaryota</taxon>
        <taxon>Fungi</taxon>
        <taxon>Dikarya</taxon>
        <taxon>Ascomycota</taxon>
        <taxon>Pezizomycotina</taxon>
        <taxon>Lecanoromycetes</taxon>
        <taxon>OSLEUM clade</taxon>
        <taxon>Lecanoromycetidae</taxon>
        <taxon>Lecanorales</taxon>
        <taxon>Lecanorineae</taxon>
        <taxon>Parmeliaceae</taxon>
        <taxon>Imshaugia</taxon>
    </lineage>
</organism>
<dbReference type="InterPro" id="IPR050091">
    <property type="entry name" value="PKS_NRPS_Biosynth_Enz"/>
</dbReference>
<dbReference type="Pfam" id="PF08659">
    <property type="entry name" value="KR"/>
    <property type="match status" value="1"/>
</dbReference>
<dbReference type="Proteomes" id="UP000664534">
    <property type="component" value="Unassembled WGS sequence"/>
</dbReference>
<dbReference type="InterPro" id="IPR029032">
    <property type="entry name" value="AhpD-like"/>
</dbReference>
<dbReference type="GO" id="GO:0004312">
    <property type="term" value="F:fatty acid synthase activity"/>
    <property type="evidence" value="ECO:0007669"/>
    <property type="project" value="TreeGrafter"/>
</dbReference>
<dbReference type="InterPro" id="IPR036291">
    <property type="entry name" value="NAD(P)-bd_dom_sf"/>
</dbReference>
<evidence type="ECO:0000259" key="1">
    <source>
        <dbReference type="SMART" id="SM00822"/>
    </source>
</evidence>
<gene>
    <name evidence="2" type="ORF">IMSHALPRED_008988</name>
</gene>